<reference evidence="5" key="2">
    <citation type="submission" date="2023-04" db="EMBL/GenBank/DDBJ databases">
        <authorList>
            <person name="Bruccoleri R.E."/>
            <person name="Oakeley E.J."/>
            <person name="Faust A.-M."/>
            <person name="Dessus-Babus S."/>
            <person name="Altorfer M."/>
            <person name="Burckhardt D."/>
            <person name="Oertli M."/>
            <person name="Naumann U."/>
            <person name="Petersen F."/>
            <person name="Wong J."/>
        </authorList>
    </citation>
    <scope>NUCLEOTIDE SEQUENCE</scope>
    <source>
        <strain evidence="5">GSM-AAB239-AS_SAM_17_03QT</strain>
        <tissue evidence="5">Leaf</tissue>
    </source>
</reference>
<keyword evidence="1 3" id="KW-0732">Signal</keyword>
<dbReference type="Proteomes" id="UP001140949">
    <property type="component" value="Unassembled WGS sequence"/>
</dbReference>
<dbReference type="PROSITE" id="PS51277">
    <property type="entry name" value="BURP"/>
    <property type="match status" value="1"/>
</dbReference>
<evidence type="ECO:0000313" key="6">
    <source>
        <dbReference type="Proteomes" id="UP001140949"/>
    </source>
</evidence>
<dbReference type="InterPro" id="IPR051897">
    <property type="entry name" value="PG-associated_BURP"/>
</dbReference>
<dbReference type="PANTHER" id="PTHR31458">
    <property type="entry name" value="POLYGALACTURONASE 1 BETA-LIKE PROTEIN 2"/>
    <property type="match status" value="1"/>
</dbReference>
<protein>
    <submittedName>
        <fullName evidence="5">BURP domain-containing protein 12</fullName>
    </submittedName>
</protein>
<dbReference type="AlphaFoldDB" id="A0AAX6HGW6"/>
<evidence type="ECO:0000256" key="3">
    <source>
        <dbReference type="SAM" id="SignalP"/>
    </source>
</evidence>
<feature type="chain" id="PRO_5043758105" evidence="3">
    <location>
        <begin position="24"/>
        <end position="658"/>
    </location>
</feature>
<dbReference type="Pfam" id="PF03181">
    <property type="entry name" value="BURP"/>
    <property type="match status" value="1"/>
</dbReference>
<dbReference type="EMBL" id="JANAVB010009400">
    <property type="protein sequence ID" value="KAJ6840286.1"/>
    <property type="molecule type" value="Genomic_DNA"/>
</dbReference>
<organism evidence="5 6">
    <name type="scientific">Iris pallida</name>
    <name type="common">Sweet iris</name>
    <dbReference type="NCBI Taxonomy" id="29817"/>
    <lineage>
        <taxon>Eukaryota</taxon>
        <taxon>Viridiplantae</taxon>
        <taxon>Streptophyta</taxon>
        <taxon>Embryophyta</taxon>
        <taxon>Tracheophyta</taxon>
        <taxon>Spermatophyta</taxon>
        <taxon>Magnoliopsida</taxon>
        <taxon>Liliopsida</taxon>
        <taxon>Asparagales</taxon>
        <taxon>Iridaceae</taxon>
        <taxon>Iridoideae</taxon>
        <taxon>Irideae</taxon>
        <taxon>Iris</taxon>
    </lineage>
</organism>
<accession>A0AAX6HGW6</accession>
<feature type="domain" description="BURP" evidence="4">
    <location>
        <begin position="446"/>
        <end position="657"/>
    </location>
</feature>
<evidence type="ECO:0000259" key="4">
    <source>
        <dbReference type="PROSITE" id="PS51277"/>
    </source>
</evidence>
<dbReference type="SMART" id="SM01045">
    <property type="entry name" value="BURP"/>
    <property type="match status" value="1"/>
</dbReference>
<reference evidence="5" key="1">
    <citation type="journal article" date="2023" name="GigaByte">
        <title>Genome assembly of the bearded iris, Iris pallida Lam.</title>
        <authorList>
            <person name="Bruccoleri R.E."/>
            <person name="Oakeley E.J."/>
            <person name="Faust A.M.E."/>
            <person name="Altorfer M."/>
            <person name="Dessus-Babus S."/>
            <person name="Burckhardt D."/>
            <person name="Oertli M."/>
            <person name="Naumann U."/>
            <person name="Petersen F."/>
            <person name="Wong J."/>
        </authorList>
    </citation>
    <scope>NUCLEOTIDE SEQUENCE</scope>
    <source>
        <strain evidence="5">GSM-AAB239-AS_SAM_17_03QT</strain>
    </source>
</reference>
<gene>
    <name evidence="5" type="ORF">M6B38_310485</name>
</gene>
<dbReference type="InterPro" id="IPR004873">
    <property type="entry name" value="BURP_dom"/>
</dbReference>
<proteinExistence type="predicted"/>
<feature type="signal peptide" evidence="3">
    <location>
        <begin position="1"/>
        <end position="23"/>
    </location>
</feature>
<evidence type="ECO:0000313" key="5">
    <source>
        <dbReference type="EMBL" id="KAJ6840286.1"/>
    </source>
</evidence>
<dbReference type="PANTHER" id="PTHR31458:SF2">
    <property type="entry name" value="POLYGALACTURONASE 1 BETA-LIKE PROTEIN 2"/>
    <property type="match status" value="1"/>
</dbReference>
<keyword evidence="6" id="KW-1185">Reference proteome</keyword>
<evidence type="ECO:0000256" key="1">
    <source>
        <dbReference type="ARBA" id="ARBA00022729"/>
    </source>
</evidence>
<name>A0AAX6HGW6_IRIPA</name>
<sequence>MAAAMAIPMAMATLLLLTTFCHASPTYVSFAKTSSRRGESSGPLTAKAAAIRYWNRKITNSLPHPSFLTSKLSPLSPRQLAIYTTDFASISTSADKLASFCTDARLLCATPPLSQSLSSSSSGNFTSYDNSNFTNYATKGAALSTSFTAYSKGDNVPIDTFRRYSRGAVGSDDKFTSYSLDGNVVTTNFTSYSTSAVGGTGDFTGYHTGSNVPDLKFTNYDTDATGPDRTFTSYTKDTNSGDENFAGYGKRSNGVDSTFASYSDNSNVINSGFSGYGEDGNGNDNKFTSYGENGNVPELNFKAYGENGNGGVDTFASYRNQSNVGDDTFSSYGKKANGEQSSFTGYGESFNPGSDNFNNYGEGSFDDNINFTSYAGDLTTFKAYVNAKSGNTFTFKSYANSSSVPHSLAASVELNASSVEEKKTKTKAASANGKSVNKWLVEPGKFFRESSLRKGTVMPMPDIRDKMPARAFLPRAIASRIPFSAEEVSRLFRMPSDTAMGKAVGDTVSECKRAPSRGETKRCATSAEDIFDFATEVLGGNVVARSTESTAGSGGSILIGDVEGINGGEVTKSVSCHQSLFPYLVYYCHSVPKVRVYQADILDVDRKEKINRGVAICHVDTSDWSAGHGAFVALGAGPGKIEVCHWIFEGDMTWAVAD</sequence>
<evidence type="ECO:0000256" key="2">
    <source>
        <dbReference type="ARBA" id="ARBA00023180"/>
    </source>
</evidence>
<comment type="caution">
    <text evidence="5">The sequence shown here is derived from an EMBL/GenBank/DDBJ whole genome shotgun (WGS) entry which is preliminary data.</text>
</comment>
<keyword evidence="2" id="KW-0325">Glycoprotein</keyword>